<evidence type="ECO:0000256" key="1">
    <source>
        <dbReference type="ARBA" id="ARBA00004370"/>
    </source>
</evidence>
<evidence type="ECO:0000313" key="5">
    <source>
        <dbReference type="Proteomes" id="UP000198711"/>
    </source>
</evidence>
<organism evidence="4 5">
    <name type="scientific">Hydrobacter penzbergensis</name>
    <dbReference type="NCBI Taxonomy" id="1235997"/>
    <lineage>
        <taxon>Bacteria</taxon>
        <taxon>Pseudomonadati</taxon>
        <taxon>Bacteroidota</taxon>
        <taxon>Chitinophagia</taxon>
        <taxon>Chitinophagales</taxon>
        <taxon>Chitinophagaceae</taxon>
        <taxon>Hydrobacter</taxon>
    </lineage>
</organism>
<evidence type="ECO:0000259" key="3">
    <source>
        <dbReference type="Pfam" id="PF01103"/>
    </source>
</evidence>
<dbReference type="Pfam" id="PF01103">
    <property type="entry name" value="Omp85"/>
    <property type="match status" value="1"/>
</dbReference>
<evidence type="ECO:0000313" key="4">
    <source>
        <dbReference type="EMBL" id="SDX21633.1"/>
    </source>
</evidence>
<dbReference type="EMBL" id="FNNO01000011">
    <property type="protein sequence ID" value="SDX21633.1"/>
    <property type="molecule type" value="Genomic_DNA"/>
</dbReference>
<reference evidence="4 5" key="1">
    <citation type="submission" date="2016-10" db="EMBL/GenBank/DDBJ databases">
        <authorList>
            <person name="Varghese N."/>
            <person name="Submissions S."/>
        </authorList>
    </citation>
    <scope>NUCLEOTIDE SEQUENCE [LARGE SCALE GENOMIC DNA]</scope>
    <source>
        <strain evidence="4 5">DSM 25353</strain>
    </source>
</reference>
<dbReference type="InterPro" id="IPR000184">
    <property type="entry name" value="Bac_surfAg_D15"/>
</dbReference>
<comment type="subcellular location">
    <subcellularLocation>
        <location evidence="1">Membrane</location>
    </subcellularLocation>
</comment>
<protein>
    <submittedName>
        <fullName evidence="4">Surface antigen</fullName>
    </submittedName>
</protein>
<dbReference type="GO" id="GO:0019867">
    <property type="term" value="C:outer membrane"/>
    <property type="evidence" value="ECO:0007669"/>
    <property type="project" value="InterPro"/>
</dbReference>
<dbReference type="Proteomes" id="UP000198711">
    <property type="component" value="Unassembled WGS sequence"/>
</dbReference>
<evidence type="ECO:0000256" key="2">
    <source>
        <dbReference type="ARBA" id="ARBA00023136"/>
    </source>
</evidence>
<keyword evidence="5" id="KW-1185">Reference proteome</keyword>
<gene>
    <name evidence="4" type="ORF">SAMN05444410_11121</name>
</gene>
<dbReference type="Gene3D" id="2.40.160.50">
    <property type="entry name" value="membrane protein fhac: a member of the omp85/tpsb transporter family"/>
    <property type="match status" value="1"/>
</dbReference>
<dbReference type="AlphaFoldDB" id="A0A8X8IH68"/>
<proteinExistence type="predicted"/>
<name>A0A8X8IH68_9BACT</name>
<keyword evidence="2" id="KW-0472">Membrane</keyword>
<comment type="caution">
    <text evidence="4">The sequence shown here is derived from an EMBL/GenBank/DDBJ whole genome shotgun (WGS) entry which is preliminary data.</text>
</comment>
<sequence length="393" mass="43882">MVLTTSSVAQDTAGNAPHADTVAEKDVIDILLGVLKKDASKRGPAGQKHSGKLHLSGSPAIEYSLQTGLSFNVTGNIAFYTTDQADANISSILVAPMFTQKQQFVVPLQSSIWTKGNLYNFIGDWRFLKYPENTYGLGGYTKSENGYKLDYDYIRFYQFALRKIGNDLYAGLGYQLDNHYNIKELTPPVGVITDFQRYGLASSSRSSGLSLDLLYDTRRNSINPDPSFYSNIVFRQNMQWIGSDENYNSLLIDVRKYLHPISGSRNILAFWSYNLFTLGGHPPYLDLPSTGWDTYSNTGRGYVQSRFRSRNMVDLEAEYRFGISRNGLIGGVVFANAQSYSEMATNRFEVAQPGYGAGLRIKFNKFSRTNVCIDYGFGLHGSSGLFLNLGEVF</sequence>
<accession>A0A8X8IH68</accession>
<feature type="domain" description="Bacterial surface antigen (D15)" evidence="3">
    <location>
        <begin position="140"/>
        <end position="362"/>
    </location>
</feature>
<dbReference type="RefSeq" id="WP_105470201.1">
    <property type="nucleotide sequence ID" value="NZ_FNNO01000011.1"/>
</dbReference>